<dbReference type="SMART" id="SM00320">
    <property type="entry name" value="WD40"/>
    <property type="match status" value="5"/>
</dbReference>
<keyword evidence="2" id="KW-0677">Repeat</keyword>
<accession>A0A811LM43</accession>
<organism evidence="6 7">
    <name type="scientific">Bursaphelenchus okinawaensis</name>
    <dbReference type="NCBI Taxonomy" id="465554"/>
    <lineage>
        <taxon>Eukaryota</taxon>
        <taxon>Metazoa</taxon>
        <taxon>Ecdysozoa</taxon>
        <taxon>Nematoda</taxon>
        <taxon>Chromadorea</taxon>
        <taxon>Rhabditida</taxon>
        <taxon>Tylenchina</taxon>
        <taxon>Tylenchomorpha</taxon>
        <taxon>Aphelenchoidea</taxon>
        <taxon>Aphelenchoididae</taxon>
        <taxon>Bursaphelenchus</taxon>
    </lineage>
</organism>
<dbReference type="PROSITE" id="PS50294">
    <property type="entry name" value="WD_REPEATS_REGION"/>
    <property type="match status" value="2"/>
</dbReference>
<dbReference type="InterPro" id="IPR001680">
    <property type="entry name" value="WD40_rpt"/>
</dbReference>
<dbReference type="SUPFAM" id="SSF50978">
    <property type="entry name" value="WD40 repeat-like"/>
    <property type="match status" value="1"/>
</dbReference>
<dbReference type="PANTHER" id="PTHR16017:SF0">
    <property type="entry name" value="WD REPEAT-CONTAINING PROTEIN 70"/>
    <property type="match status" value="1"/>
</dbReference>
<dbReference type="PANTHER" id="PTHR16017">
    <property type="entry name" value="GASTRULATION DEFECTIVE PROTEIN 1-RELATED"/>
    <property type="match status" value="1"/>
</dbReference>
<dbReference type="Gene3D" id="2.130.10.10">
    <property type="entry name" value="YVTN repeat-like/Quinoprotein amine dehydrogenase"/>
    <property type="match status" value="2"/>
</dbReference>
<evidence type="ECO:0000313" key="7">
    <source>
        <dbReference type="Proteomes" id="UP000614601"/>
    </source>
</evidence>
<feature type="repeat" description="WD" evidence="4">
    <location>
        <begin position="341"/>
        <end position="374"/>
    </location>
</feature>
<keyword evidence="1 4" id="KW-0853">WD repeat</keyword>
<dbReference type="OrthoDB" id="10264376at2759"/>
<proteinExistence type="inferred from homology"/>
<evidence type="ECO:0000256" key="1">
    <source>
        <dbReference type="ARBA" id="ARBA00022574"/>
    </source>
</evidence>
<feature type="region of interest" description="Disordered" evidence="5">
    <location>
        <begin position="614"/>
        <end position="637"/>
    </location>
</feature>
<evidence type="ECO:0008006" key="8">
    <source>
        <dbReference type="Google" id="ProtNLM"/>
    </source>
</evidence>
<dbReference type="GO" id="GO:0005634">
    <property type="term" value="C:nucleus"/>
    <property type="evidence" value="ECO:0007669"/>
    <property type="project" value="TreeGrafter"/>
</dbReference>
<feature type="compositionally biased region" description="Basic and acidic residues" evidence="5">
    <location>
        <begin position="7"/>
        <end position="22"/>
    </location>
</feature>
<dbReference type="InterPro" id="IPR051858">
    <property type="entry name" value="WD_repeat_GAD-1"/>
</dbReference>
<evidence type="ECO:0000313" key="6">
    <source>
        <dbReference type="EMBL" id="CAD5228174.1"/>
    </source>
</evidence>
<evidence type="ECO:0000256" key="4">
    <source>
        <dbReference type="PROSITE-ProRule" id="PRU00221"/>
    </source>
</evidence>
<keyword evidence="7" id="KW-1185">Reference proteome</keyword>
<evidence type="ECO:0000256" key="2">
    <source>
        <dbReference type="ARBA" id="ARBA00022737"/>
    </source>
</evidence>
<reference evidence="6" key="1">
    <citation type="submission" date="2020-09" db="EMBL/GenBank/DDBJ databases">
        <authorList>
            <person name="Kikuchi T."/>
        </authorList>
    </citation>
    <scope>NUCLEOTIDE SEQUENCE</scope>
    <source>
        <strain evidence="6">SH1</strain>
    </source>
</reference>
<dbReference type="FunFam" id="2.130.10.10:FF:001319">
    <property type="entry name" value="Gastrulation defective protein 1"/>
    <property type="match status" value="1"/>
</dbReference>
<dbReference type="EMBL" id="CAJFDH010000006">
    <property type="protein sequence ID" value="CAD5228174.1"/>
    <property type="molecule type" value="Genomic_DNA"/>
</dbReference>
<gene>
    <name evidence="6" type="ORF">BOKJ2_LOCUS12546</name>
</gene>
<dbReference type="InterPro" id="IPR036322">
    <property type="entry name" value="WD40_repeat_dom_sf"/>
</dbReference>
<comment type="caution">
    <text evidence="6">The sequence shown here is derived from an EMBL/GenBank/DDBJ whole genome shotgun (WGS) entry which is preliminary data.</text>
</comment>
<comment type="similarity">
    <text evidence="3">Belongs to the WD repeat GAD-1 family.</text>
</comment>
<dbReference type="Pfam" id="PF00400">
    <property type="entry name" value="WD40"/>
    <property type="match status" value="3"/>
</dbReference>
<protein>
    <recommendedName>
        <fullName evidence="8">WD_REPEATS_REGION domain-containing protein</fullName>
    </recommendedName>
</protein>
<dbReference type="PROSITE" id="PS50082">
    <property type="entry name" value="WD_REPEATS_2"/>
    <property type="match status" value="2"/>
</dbReference>
<feature type="region of interest" description="Disordered" evidence="5">
    <location>
        <begin position="1"/>
        <end position="22"/>
    </location>
</feature>
<dbReference type="GO" id="GO:0035861">
    <property type="term" value="C:site of double-strand break"/>
    <property type="evidence" value="ECO:0007669"/>
    <property type="project" value="TreeGrafter"/>
</dbReference>
<sequence>MSEPSTSEDRKRPMETKKARTFDLEAMMSQTLANAPQYKHDEQQKSNIILDVGENSEKARQGIEKITIPEKQQAAEEESDDDAGPALPPGFQVDKSMIVADPEAERKKLRDEEENSEDEYDEALIVSTLIPAESEVTIKSGVDKAVTALAIDAQGCKFAIGTQGYTVNLYDYQKMDKLLKPYRDLMPAECHVINSLAYNVNGEKLLITTGEAILRILDRNGQQWAETSKGDQYLVDVNKTKGHTSAVNAGCWHPYNKHEFMTCSDDGTIRLWSTEDFKEVTKCINTQKKVIRCRNAGGKKVIPNCCAYSRDGKLIAAGCDDGSIHIWKHGGLYVNTQYLNRKAHTATVTSMQFSLDNKKLISRSMDGTLKIWELAKFKEPILVKDGLDTAFPHTDLGYSPDTNFIYTGTQTLKKGGYSGSLLFFASENLELQYKIEYENEGCVKIVWHPKIEQILVGLTNGNVKNYYDTKFSQRGARLCVDKQVRRPRATEVVKEEMILAPLALEMFQAKGEDAEEKEVTEFRLKKYLRIYNNAQRPNFRTPADIPKDGPGQGGRVAAAGSTLHSYVAQQLGVNRNKEFIGDDDVRQSILRHAEEAEKNPLYINKAYYKTQPKPVFQADNSDDEGDGQPVFKAQKLG</sequence>
<dbReference type="Proteomes" id="UP000783686">
    <property type="component" value="Unassembled WGS sequence"/>
</dbReference>
<evidence type="ECO:0000256" key="3">
    <source>
        <dbReference type="ARBA" id="ARBA00038343"/>
    </source>
</evidence>
<dbReference type="Proteomes" id="UP000614601">
    <property type="component" value="Unassembled WGS sequence"/>
</dbReference>
<feature type="repeat" description="WD" evidence="4">
    <location>
        <begin position="240"/>
        <end position="282"/>
    </location>
</feature>
<dbReference type="EMBL" id="CAJFCW020000006">
    <property type="protein sequence ID" value="CAG9124201.1"/>
    <property type="molecule type" value="Genomic_DNA"/>
</dbReference>
<evidence type="ECO:0000256" key="5">
    <source>
        <dbReference type="SAM" id="MobiDB-lite"/>
    </source>
</evidence>
<feature type="region of interest" description="Disordered" evidence="5">
    <location>
        <begin position="35"/>
        <end position="99"/>
    </location>
</feature>
<dbReference type="InterPro" id="IPR015943">
    <property type="entry name" value="WD40/YVTN_repeat-like_dom_sf"/>
</dbReference>
<name>A0A811LM43_9BILA</name>
<dbReference type="AlphaFoldDB" id="A0A811LM43"/>